<evidence type="ECO:0000313" key="16">
    <source>
        <dbReference type="Proteomes" id="UP000831113"/>
    </source>
</evidence>
<name>A0ABY4CVW4_9BACT</name>
<dbReference type="InterPro" id="IPR037066">
    <property type="entry name" value="Plug_dom_sf"/>
</dbReference>
<dbReference type="PROSITE" id="PS52016">
    <property type="entry name" value="TONB_DEPENDENT_REC_3"/>
    <property type="match status" value="1"/>
</dbReference>
<dbReference type="PANTHER" id="PTHR30069">
    <property type="entry name" value="TONB-DEPENDENT OUTER MEMBRANE RECEPTOR"/>
    <property type="match status" value="1"/>
</dbReference>
<evidence type="ECO:0000256" key="5">
    <source>
        <dbReference type="ARBA" id="ARBA00022729"/>
    </source>
</evidence>
<dbReference type="RefSeq" id="WP_243797628.1">
    <property type="nucleotide sequence ID" value="NZ_CP094669.1"/>
</dbReference>
<organism evidence="15 16">
    <name type="scientific">Hymenobacter tibetensis</name>
    <dbReference type="NCBI Taxonomy" id="497967"/>
    <lineage>
        <taxon>Bacteria</taxon>
        <taxon>Pseudomonadati</taxon>
        <taxon>Bacteroidota</taxon>
        <taxon>Cytophagia</taxon>
        <taxon>Cytophagales</taxon>
        <taxon>Hymenobacteraceae</taxon>
        <taxon>Hymenobacter</taxon>
    </lineage>
</organism>
<feature type="signal peptide" evidence="12">
    <location>
        <begin position="1"/>
        <end position="35"/>
    </location>
</feature>
<dbReference type="Pfam" id="PF00593">
    <property type="entry name" value="TonB_dep_Rec_b-barrel"/>
    <property type="match status" value="1"/>
</dbReference>
<reference evidence="15 16" key="1">
    <citation type="submission" date="2022-03" db="EMBL/GenBank/DDBJ databases">
        <title>Hymenobactersp. isolated from the air.</title>
        <authorList>
            <person name="Won M."/>
            <person name="Kwon S.-W."/>
        </authorList>
    </citation>
    <scope>NUCLEOTIDE SEQUENCE [LARGE SCALE GENOMIC DNA]</scope>
    <source>
        <strain evidence="15 16">KACC 21982</strain>
    </source>
</reference>
<evidence type="ECO:0000256" key="7">
    <source>
        <dbReference type="ARBA" id="ARBA00023136"/>
    </source>
</evidence>
<dbReference type="Gene3D" id="2.40.170.20">
    <property type="entry name" value="TonB-dependent receptor, beta-barrel domain"/>
    <property type="match status" value="1"/>
</dbReference>
<evidence type="ECO:0000256" key="6">
    <source>
        <dbReference type="ARBA" id="ARBA00023077"/>
    </source>
</evidence>
<evidence type="ECO:0000256" key="10">
    <source>
        <dbReference type="PROSITE-ProRule" id="PRU01360"/>
    </source>
</evidence>
<dbReference type="SUPFAM" id="SSF56935">
    <property type="entry name" value="Porins"/>
    <property type="match status" value="1"/>
</dbReference>
<keyword evidence="2 10" id="KW-0813">Transport</keyword>
<evidence type="ECO:0000256" key="2">
    <source>
        <dbReference type="ARBA" id="ARBA00022448"/>
    </source>
</evidence>
<keyword evidence="9 10" id="KW-0998">Cell outer membrane</keyword>
<gene>
    <name evidence="15" type="ORF">MTX78_19660</name>
</gene>
<dbReference type="EMBL" id="CP094669">
    <property type="protein sequence ID" value="UOG74323.1"/>
    <property type="molecule type" value="Genomic_DNA"/>
</dbReference>
<dbReference type="InterPro" id="IPR036942">
    <property type="entry name" value="Beta-barrel_TonB_sf"/>
</dbReference>
<evidence type="ECO:0000256" key="9">
    <source>
        <dbReference type="ARBA" id="ARBA00023237"/>
    </source>
</evidence>
<evidence type="ECO:0000256" key="3">
    <source>
        <dbReference type="ARBA" id="ARBA00022452"/>
    </source>
</evidence>
<evidence type="ECO:0000259" key="13">
    <source>
        <dbReference type="Pfam" id="PF00593"/>
    </source>
</evidence>
<dbReference type="InterPro" id="IPR039426">
    <property type="entry name" value="TonB-dep_rcpt-like"/>
</dbReference>
<proteinExistence type="inferred from homology"/>
<feature type="chain" id="PRO_5046171637" evidence="12">
    <location>
        <begin position="36"/>
        <end position="655"/>
    </location>
</feature>
<dbReference type="InterPro" id="IPR012910">
    <property type="entry name" value="Plug_dom"/>
</dbReference>
<evidence type="ECO:0000259" key="14">
    <source>
        <dbReference type="Pfam" id="PF07715"/>
    </source>
</evidence>
<keyword evidence="6 11" id="KW-0798">TonB box</keyword>
<comment type="similarity">
    <text evidence="10 11">Belongs to the TonB-dependent receptor family.</text>
</comment>
<keyword evidence="7 10" id="KW-0472">Membrane</keyword>
<evidence type="ECO:0000256" key="11">
    <source>
        <dbReference type="RuleBase" id="RU003357"/>
    </source>
</evidence>
<protein>
    <submittedName>
        <fullName evidence="15">TonB-dependent receptor</fullName>
    </submittedName>
</protein>
<evidence type="ECO:0000256" key="1">
    <source>
        <dbReference type="ARBA" id="ARBA00004571"/>
    </source>
</evidence>
<dbReference type="Gene3D" id="2.170.130.10">
    <property type="entry name" value="TonB-dependent receptor, plug domain"/>
    <property type="match status" value="1"/>
</dbReference>
<evidence type="ECO:0000313" key="15">
    <source>
        <dbReference type="EMBL" id="UOG74323.1"/>
    </source>
</evidence>
<accession>A0ABY4CVW4</accession>
<dbReference type="InterPro" id="IPR000531">
    <property type="entry name" value="Beta-barrel_TonB"/>
</dbReference>
<evidence type="ECO:0000256" key="4">
    <source>
        <dbReference type="ARBA" id="ARBA00022692"/>
    </source>
</evidence>
<keyword evidence="5 12" id="KW-0732">Signal</keyword>
<sequence length="655" mass="71699">MIDFSGQLKSSKLLCRGGATALLAVLGLASAPAKAQQASTSPLDSIQSLPNVRVQGIHLSRFAVGSRVSTLDSSAFAITGSTVADALAVRTPLYLKEYGPGQLASIAIRGTSAQHTAVLWNGFNIMLPTLGQNDFALLPLSGVSQVAVQHGPAGGTYGTGAVGGTLLLSAPAVWGAGPRVRVQADAGSYGLRAGSVEGSFSNQRIAMRTAASYRTADNDFPYEVREITGLTRYRQQNAAQQQWSFAQDATLRVGQQGEVQASVWLTEANREIQPSIGSANSNATQHDQSRRLLAGYRHVSARHESGVRVAWFEDVLDYLSDGVESFSQVRTTQAQADHTVNFKSKASLRGGVEAQHFAVAPGLYRGAVDENRFAGYLLFRYDPHPVLHLSANLRQAILPGRQVPLTPTVGAEWEVLHTEQQQVLVKASASRSYRAPTLNERYWPQGGNPDLRPESGYGYEAGLQHSIKPTKQLKVSSELTAFQQLVDDWVEWRTDPRTSFISPNNLRQVRARGLEASSHLTWRQGQYQLQARASYALTQSEKTRGASDDLVPVGRQLAYVPLHTAALTTDHSWRRWQVATALRFTGYRYVYTGTQYLPAYALLNATVSYTLRLQQTYALTVTGQGFNLTNTSYQTYEARAMPPRWGSLGLRLQWR</sequence>
<dbReference type="PANTHER" id="PTHR30069:SF29">
    <property type="entry name" value="HEMOGLOBIN AND HEMOGLOBIN-HAPTOGLOBIN-BINDING PROTEIN 1-RELATED"/>
    <property type="match status" value="1"/>
</dbReference>
<feature type="domain" description="TonB-dependent receptor-like beta-barrel" evidence="13">
    <location>
        <begin position="228"/>
        <end position="628"/>
    </location>
</feature>
<keyword evidence="4 10" id="KW-0812">Transmembrane</keyword>
<keyword evidence="8 15" id="KW-0675">Receptor</keyword>
<keyword evidence="16" id="KW-1185">Reference proteome</keyword>
<evidence type="ECO:0000256" key="12">
    <source>
        <dbReference type="SAM" id="SignalP"/>
    </source>
</evidence>
<dbReference type="Pfam" id="PF07715">
    <property type="entry name" value="Plug"/>
    <property type="match status" value="1"/>
</dbReference>
<feature type="domain" description="TonB-dependent receptor plug" evidence="14">
    <location>
        <begin position="80"/>
        <end position="165"/>
    </location>
</feature>
<keyword evidence="3 10" id="KW-1134">Transmembrane beta strand</keyword>
<dbReference type="Proteomes" id="UP000831113">
    <property type="component" value="Chromosome"/>
</dbReference>
<comment type="subcellular location">
    <subcellularLocation>
        <location evidence="1 10">Cell outer membrane</location>
        <topology evidence="1 10">Multi-pass membrane protein</topology>
    </subcellularLocation>
</comment>
<evidence type="ECO:0000256" key="8">
    <source>
        <dbReference type="ARBA" id="ARBA00023170"/>
    </source>
</evidence>